<evidence type="ECO:0000259" key="1">
    <source>
        <dbReference type="Pfam" id="PF01636"/>
    </source>
</evidence>
<protein>
    <submittedName>
        <fullName evidence="2">Phosphotransferase family enzyme</fullName>
    </submittedName>
</protein>
<dbReference type="Gene3D" id="3.90.1200.10">
    <property type="match status" value="1"/>
</dbReference>
<dbReference type="InterPro" id="IPR002575">
    <property type="entry name" value="Aminoglycoside_PTrfase"/>
</dbReference>
<proteinExistence type="predicted"/>
<reference evidence="2 3" key="1">
    <citation type="submission" date="2019-03" db="EMBL/GenBank/DDBJ databases">
        <title>Genomic Encyclopedia of Type Strains, Phase III (KMG-III): the genomes of soil and plant-associated and newly described type strains.</title>
        <authorList>
            <person name="Whitman W."/>
        </authorList>
    </citation>
    <scope>NUCLEOTIDE SEQUENCE [LARGE SCALE GENOMIC DNA]</scope>
    <source>
        <strain evidence="2 3">VKM Ac-2575</strain>
    </source>
</reference>
<keyword evidence="2" id="KW-0808">Transferase</keyword>
<dbReference type="AlphaFoldDB" id="A0A4R7TC53"/>
<dbReference type="GO" id="GO:0016740">
    <property type="term" value="F:transferase activity"/>
    <property type="evidence" value="ECO:0007669"/>
    <property type="project" value="UniProtKB-KW"/>
</dbReference>
<accession>A0A4R7TC53</accession>
<organism evidence="2 3">
    <name type="scientific">Kribbella voronezhensis</name>
    <dbReference type="NCBI Taxonomy" id="2512212"/>
    <lineage>
        <taxon>Bacteria</taxon>
        <taxon>Bacillati</taxon>
        <taxon>Actinomycetota</taxon>
        <taxon>Actinomycetes</taxon>
        <taxon>Propionibacteriales</taxon>
        <taxon>Kribbellaceae</taxon>
        <taxon>Kribbella</taxon>
    </lineage>
</organism>
<dbReference type="EMBL" id="SOCE01000001">
    <property type="protein sequence ID" value="TDU89672.1"/>
    <property type="molecule type" value="Genomic_DNA"/>
</dbReference>
<name>A0A4R7TC53_9ACTN</name>
<evidence type="ECO:0000313" key="2">
    <source>
        <dbReference type="EMBL" id="TDU89672.1"/>
    </source>
</evidence>
<sequence>MGGRTSPRVERVTLRYSGGRAEVVAKRATPGEVMALRSLDVDDPVFPELIDSGIDSGGPWIVTPFESGGAIGWASEPPAAVYAALARLHLRHLGRTDELPPEIPRVDDAFLRSAFTSYAPSCIARAARQAPHPVHARALDLLRRFTDDEGLRIGLQLLPPTLIHGDVYGDNVIASPESPKLIDWGSARIGPAMLDVTMASRQAGITTYRQTWKALTGTPMDEWESSISQAWATAVNNAIFIGAAAERSADLAELMLIDAEDSIERLGNHLSHR</sequence>
<feature type="domain" description="Aminoglycoside phosphotransferase" evidence="1">
    <location>
        <begin position="26"/>
        <end position="202"/>
    </location>
</feature>
<dbReference type="Pfam" id="PF01636">
    <property type="entry name" value="APH"/>
    <property type="match status" value="1"/>
</dbReference>
<evidence type="ECO:0000313" key="3">
    <source>
        <dbReference type="Proteomes" id="UP000295151"/>
    </source>
</evidence>
<keyword evidence="3" id="KW-1185">Reference proteome</keyword>
<dbReference type="SUPFAM" id="SSF56112">
    <property type="entry name" value="Protein kinase-like (PK-like)"/>
    <property type="match status" value="1"/>
</dbReference>
<gene>
    <name evidence="2" type="ORF">EV138_3247</name>
</gene>
<dbReference type="Proteomes" id="UP000295151">
    <property type="component" value="Unassembled WGS sequence"/>
</dbReference>
<dbReference type="InterPro" id="IPR011009">
    <property type="entry name" value="Kinase-like_dom_sf"/>
</dbReference>
<comment type="caution">
    <text evidence="2">The sequence shown here is derived from an EMBL/GenBank/DDBJ whole genome shotgun (WGS) entry which is preliminary data.</text>
</comment>